<dbReference type="Proteomes" id="UP000239415">
    <property type="component" value="Unassembled WGS sequence"/>
</dbReference>
<keyword evidence="2" id="KW-0067">ATP-binding</keyword>
<comment type="caution">
    <text evidence="4">The sequence shown here is derived from an EMBL/GenBank/DDBJ whole genome shotgun (WGS) entry which is preliminary data.</text>
</comment>
<dbReference type="InterPro" id="IPR016032">
    <property type="entry name" value="Sig_transdc_resp-reg_C-effctor"/>
</dbReference>
<name>A0A2T0K785_9ACTN</name>
<dbReference type="PANTHER" id="PTHR16305:SF35">
    <property type="entry name" value="TRANSCRIPTIONAL ACTIVATOR DOMAIN"/>
    <property type="match status" value="1"/>
</dbReference>
<dbReference type="InterPro" id="IPR000792">
    <property type="entry name" value="Tscrpt_reg_LuxR_C"/>
</dbReference>
<accession>A0A2T0K785</accession>
<dbReference type="Pfam" id="PF13191">
    <property type="entry name" value="AAA_16"/>
    <property type="match status" value="1"/>
</dbReference>
<dbReference type="InterPro" id="IPR036388">
    <property type="entry name" value="WH-like_DNA-bd_sf"/>
</dbReference>
<dbReference type="SUPFAM" id="SSF48452">
    <property type="entry name" value="TPR-like"/>
    <property type="match status" value="1"/>
</dbReference>
<evidence type="ECO:0000313" key="4">
    <source>
        <dbReference type="EMBL" id="PRX18888.1"/>
    </source>
</evidence>
<protein>
    <submittedName>
        <fullName evidence="4">Regulatory LuxR family protein</fullName>
    </submittedName>
</protein>
<keyword evidence="5" id="KW-1185">Reference proteome</keyword>
<organism evidence="4 5">
    <name type="scientific">Actinoplanes italicus</name>
    <dbReference type="NCBI Taxonomy" id="113567"/>
    <lineage>
        <taxon>Bacteria</taxon>
        <taxon>Bacillati</taxon>
        <taxon>Actinomycetota</taxon>
        <taxon>Actinomycetes</taxon>
        <taxon>Micromonosporales</taxon>
        <taxon>Micromonosporaceae</taxon>
        <taxon>Actinoplanes</taxon>
    </lineage>
</organism>
<dbReference type="Pfam" id="PF00196">
    <property type="entry name" value="GerE"/>
    <property type="match status" value="1"/>
</dbReference>
<evidence type="ECO:0000313" key="5">
    <source>
        <dbReference type="Proteomes" id="UP000239415"/>
    </source>
</evidence>
<dbReference type="GO" id="GO:0004016">
    <property type="term" value="F:adenylate cyclase activity"/>
    <property type="evidence" value="ECO:0007669"/>
    <property type="project" value="TreeGrafter"/>
</dbReference>
<dbReference type="PROSITE" id="PS50043">
    <property type="entry name" value="HTH_LUXR_2"/>
    <property type="match status" value="1"/>
</dbReference>
<dbReference type="InterPro" id="IPR027417">
    <property type="entry name" value="P-loop_NTPase"/>
</dbReference>
<dbReference type="Gene3D" id="3.40.50.300">
    <property type="entry name" value="P-loop containing nucleotide triphosphate hydrolases"/>
    <property type="match status" value="1"/>
</dbReference>
<gene>
    <name evidence="4" type="ORF">CLV67_11135</name>
</gene>
<reference evidence="4 5" key="1">
    <citation type="submission" date="2018-03" db="EMBL/GenBank/DDBJ databases">
        <title>Genomic Encyclopedia of Archaeal and Bacterial Type Strains, Phase II (KMG-II): from individual species to whole genera.</title>
        <authorList>
            <person name="Goeker M."/>
        </authorList>
    </citation>
    <scope>NUCLEOTIDE SEQUENCE [LARGE SCALE GENOMIC DNA]</scope>
    <source>
        <strain evidence="4 5">DSM 43146</strain>
    </source>
</reference>
<dbReference type="PANTHER" id="PTHR16305">
    <property type="entry name" value="TESTICULAR SOLUBLE ADENYLYL CYCLASE"/>
    <property type="match status" value="1"/>
</dbReference>
<dbReference type="CDD" id="cd06170">
    <property type="entry name" value="LuxR_C_like"/>
    <property type="match status" value="1"/>
</dbReference>
<dbReference type="GO" id="GO:0005524">
    <property type="term" value="F:ATP binding"/>
    <property type="evidence" value="ECO:0007669"/>
    <property type="project" value="UniProtKB-KW"/>
</dbReference>
<dbReference type="GO" id="GO:0003677">
    <property type="term" value="F:DNA binding"/>
    <property type="evidence" value="ECO:0007669"/>
    <property type="project" value="InterPro"/>
</dbReference>
<evidence type="ECO:0000256" key="1">
    <source>
        <dbReference type="ARBA" id="ARBA00022741"/>
    </source>
</evidence>
<evidence type="ECO:0000256" key="2">
    <source>
        <dbReference type="ARBA" id="ARBA00022840"/>
    </source>
</evidence>
<sequence length="916" mass="97909">MSAVDDLFGREAELSIISRFLRSVREHGGALLVRGESGIGKSALLSATAAFAALDGLRVLRAAGSEFEADVSYSFLNQLLLSLRAEVRQLPSSSRDALTIALGFGPGPTPAPPLIGDAVLTLLTRVAEHAPVLLIVDDVQWVDRASAAVLGLVAQRAADRPVGVVAAATTGTQNPLDRCGLTEVTVRPLTPDSSARLVDARLPTLPAQARQRLLDLAQGNPLALIELPVTLSGDDHEPDGRPDVVPLSERLQAVFAQRIASLPDATRRLLLLLTFEGSGDARVLGGMADLTALAPAERAELVRVHEDSGRVVFRHPLIRSAIVAMSTHEERRTAHLTAAGGLSTDPERRSRHLAVAASGPDEVVSGHLDEAAHRVLRQGDSQAAIATLIRAAELSATPGDRARRLAEAAYIGAEAGGSADATTLLTDAAATSPGTAGSLHAAAAAALLMINGDGDVHTAHRLLAGAIEAGDHGWRADDPALEEAMHTMVLLSWYAGTAEHWAVFRRAMERLTPHPPDVLSVLSRTFPDPVRTGADARADLEALISRLSEETDLTRIMRIGTASVYLDRLGDNREYSWLLIGQGREGGAPRLQLSALMHLCLDDFLTGRWEESEELAHEAQKLCSTSGLTFLNWYFLYNRAIVAAGRGRPGEAFELADEITHWALPRGVAGAVAIAHHPRALAAAAEGDFEAAFLHASAVSPPGVLAPYVPISTWVMFDLVEAALRTGRTAEARAHGDAMRSVGVAELSWRMRLIQHGVDALVLDTDEADAQLEETLADEQSARWVFEASRIRLAFAEKVRRRKDFARARTHLLAAHAGFDAMGAEPWLARTVVELRATGYRPVIAEQQPGDLTAQELEIARLAAGGLTNKQIAERLYLSHRTVGAHLYRIFPKLGVSSRAGLRDALSAHGPEDPGA</sequence>
<dbReference type="InterPro" id="IPR041664">
    <property type="entry name" value="AAA_16"/>
</dbReference>
<dbReference type="Gene3D" id="1.10.10.10">
    <property type="entry name" value="Winged helix-like DNA-binding domain superfamily/Winged helix DNA-binding domain"/>
    <property type="match status" value="1"/>
</dbReference>
<dbReference type="SUPFAM" id="SSF46894">
    <property type="entry name" value="C-terminal effector domain of the bipartite response regulators"/>
    <property type="match status" value="1"/>
</dbReference>
<dbReference type="EMBL" id="PVMZ01000011">
    <property type="protein sequence ID" value="PRX18888.1"/>
    <property type="molecule type" value="Genomic_DNA"/>
</dbReference>
<dbReference type="SUPFAM" id="SSF52540">
    <property type="entry name" value="P-loop containing nucleoside triphosphate hydrolases"/>
    <property type="match status" value="1"/>
</dbReference>
<proteinExistence type="predicted"/>
<dbReference type="GO" id="GO:0006355">
    <property type="term" value="P:regulation of DNA-templated transcription"/>
    <property type="evidence" value="ECO:0007669"/>
    <property type="project" value="InterPro"/>
</dbReference>
<dbReference type="GO" id="GO:0005737">
    <property type="term" value="C:cytoplasm"/>
    <property type="evidence" value="ECO:0007669"/>
    <property type="project" value="TreeGrafter"/>
</dbReference>
<feature type="domain" description="HTH luxR-type" evidence="3">
    <location>
        <begin position="845"/>
        <end position="910"/>
    </location>
</feature>
<evidence type="ECO:0000259" key="3">
    <source>
        <dbReference type="PROSITE" id="PS50043"/>
    </source>
</evidence>
<dbReference type="SMART" id="SM00421">
    <property type="entry name" value="HTH_LUXR"/>
    <property type="match status" value="1"/>
</dbReference>
<dbReference type="InterPro" id="IPR011990">
    <property type="entry name" value="TPR-like_helical_dom_sf"/>
</dbReference>
<dbReference type="AlphaFoldDB" id="A0A2T0K785"/>
<dbReference type="OrthoDB" id="3514764at2"/>
<dbReference type="PRINTS" id="PR00038">
    <property type="entry name" value="HTHLUXR"/>
</dbReference>
<keyword evidence="1" id="KW-0547">Nucleotide-binding</keyword>
<dbReference type="PROSITE" id="PS00622">
    <property type="entry name" value="HTH_LUXR_1"/>
    <property type="match status" value="1"/>
</dbReference>